<accession>A0A6N6MYU9</accession>
<evidence type="ECO:0000256" key="1">
    <source>
        <dbReference type="SAM" id="Phobius"/>
    </source>
</evidence>
<dbReference type="Proteomes" id="UP000438699">
    <property type="component" value="Unassembled WGS sequence"/>
</dbReference>
<dbReference type="Pfam" id="PF13557">
    <property type="entry name" value="Phenol_MetA_deg"/>
    <property type="match status" value="1"/>
</dbReference>
<evidence type="ECO:0000313" key="3">
    <source>
        <dbReference type="Proteomes" id="UP000438699"/>
    </source>
</evidence>
<organism evidence="2 3">
    <name type="scientific">Pseudodesulfovibrio senegalensis</name>
    <dbReference type="NCBI Taxonomy" id="1721087"/>
    <lineage>
        <taxon>Bacteria</taxon>
        <taxon>Pseudomonadati</taxon>
        <taxon>Thermodesulfobacteriota</taxon>
        <taxon>Desulfovibrionia</taxon>
        <taxon>Desulfovibrionales</taxon>
        <taxon>Desulfovibrionaceae</taxon>
    </lineage>
</organism>
<reference evidence="2 3" key="1">
    <citation type="journal article" date="2017" name="Int. J. Syst. Evol. Microbiol.">
        <title>Desulfovibrio senegalensis sp. nov., a mesophilic sulfate reducer isolated from marine sediment.</title>
        <authorList>
            <person name="Thioye A."/>
            <person name="Gam Z.B.A."/>
            <person name="Mbengue M."/>
            <person name="Cayol J.L."/>
            <person name="Joseph-Bartoli M."/>
            <person name="Toure-Kane C."/>
            <person name="Labat M."/>
        </authorList>
    </citation>
    <scope>NUCLEOTIDE SEQUENCE [LARGE SCALE GENOMIC DNA]</scope>
    <source>
        <strain evidence="2 3">DSM 101509</strain>
    </source>
</reference>
<comment type="caution">
    <text evidence="2">The sequence shown here is derived from an EMBL/GenBank/DDBJ whole genome shotgun (WGS) entry which is preliminary data.</text>
</comment>
<sequence>MFAIHLHTLIVIIDFNIIRFDFVCAQTVYKRRSSPTMRHVPSLVVALLLCTLLAVPAFADGPIMGKGAQSGVAAKALPNKKAPKPVGPVNMSTGTVFPKGKLATSLKYIYFDKNDLYDGGTTKGGTYNGKYDRWQHTLKMGIRYGLFDDFDIRAMIPFHFKGVKRRARAGTPNETTRTDYNEGLGDIVLMGRYGLLTQRKGDPFSLSVGAGLKLPTGNSDLQNEPPFNAKCDYMGPGFQLGTGSWDPKFEVGATYMFGQSRLDAHCMLTLPTEGDHEMRKGDNFKYNVGYGYALNRLIDLEMELNGVIADKNRAGGAVVDNTGGHTLYLTPGVHFKIRKGLNVGLATPIVIYRDLNADPDTNKYSIGEDMRVVFKIGASF</sequence>
<keyword evidence="1" id="KW-0812">Transmembrane</keyword>
<proteinExistence type="predicted"/>
<protein>
    <submittedName>
        <fullName evidence="2">Transporter</fullName>
    </submittedName>
</protein>
<keyword evidence="3" id="KW-1185">Reference proteome</keyword>
<dbReference type="InterPro" id="IPR025737">
    <property type="entry name" value="FApF"/>
</dbReference>
<feature type="transmembrane region" description="Helical" evidence="1">
    <location>
        <begin position="40"/>
        <end position="59"/>
    </location>
</feature>
<dbReference type="EMBL" id="WAIE01000010">
    <property type="protein sequence ID" value="KAB1438806.1"/>
    <property type="molecule type" value="Genomic_DNA"/>
</dbReference>
<gene>
    <name evidence="2" type="ORF">F8A88_15210</name>
</gene>
<dbReference type="AlphaFoldDB" id="A0A6N6MYU9"/>
<evidence type="ECO:0000313" key="2">
    <source>
        <dbReference type="EMBL" id="KAB1438806.1"/>
    </source>
</evidence>
<keyword evidence="1" id="KW-1133">Transmembrane helix</keyword>
<keyword evidence="1" id="KW-0472">Membrane</keyword>
<name>A0A6N6MYU9_9BACT</name>